<sequence length="259" mass="28645">MMWFHLWRYHAPRGRRPNEHKVPVGGMKGVMPSPDEDLKPYINAMSVVAALVATLTFAAAFTMPGGYDTSPNNLGGATLIKKAALKAFIFSDALAMCFSITVISLLWKAMLVEQDLQLKFINASVILLRIALFATLVAFMSGIFAVIAPKALWLAILVCIVCSMVFCLLSPAIVQRSSLSIWFTPTMIARDIRRFIHWRCKRKRDQSNDLSLIQRRSSYNPYGESNVDCCGFGSHPLPGAMNSPPWAGAAMPSNSEEEN</sequence>
<comment type="caution">
    <text evidence="1">The sequence shown here is derived from an EMBL/GenBank/DDBJ whole genome shotgun (WGS) entry which is preliminary data.</text>
</comment>
<name>A0ACB7XRF9_9ERIC</name>
<proteinExistence type="predicted"/>
<dbReference type="EMBL" id="CM037151">
    <property type="protein sequence ID" value="KAH7843572.1"/>
    <property type="molecule type" value="Genomic_DNA"/>
</dbReference>
<reference evidence="1 2" key="1">
    <citation type="journal article" date="2021" name="Hortic Res">
        <title>High-quality reference genome and annotation aids understanding of berry development for evergreen blueberry (Vaccinium darrowii).</title>
        <authorList>
            <person name="Yu J."/>
            <person name="Hulse-Kemp A.M."/>
            <person name="Babiker E."/>
            <person name="Staton M."/>
        </authorList>
    </citation>
    <scope>NUCLEOTIDE SEQUENCE [LARGE SCALE GENOMIC DNA]</scope>
    <source>
        <strain evidence="2">cv. NJ 8807/NJ 8810</strain>
        <tissue evidence="1">Young leaf</tissue>
    </source>
</reference>
<evidence type="ECO:0000313" key="2">
    <source>
        <dbReference type="Proteomes" id="UP000828048"/>
    </source>
</evidence>
<accession>A0ACB7XRF9</accession>
<evidence type="ECO:0000313" key="1">
    <source>
        <dbReference type="EMBL" id="KAH7843572.1"/>
    </source>
</evidence>
<dbReference type="Proteomes" id="UP000828048">
    <property type="component" value="Chromosome 1"/>
</dbReference>
<protein>
    <submittedName>
        <fullName evidence="1">Uncharacterized protein</fullName>
    </submittedName>
</protein>
<gene>
    <name evidence="1" type="ORF">Vadar_018304</name>
</gene>
<organism evidence="1 2">
    <name type="scientific">Vaccinium darrowii</name>
    <dbReference type="NCBI Taxonomy" id="229202"/>
    <lineage>
        <taxon>Eukaryota</taxon>
        <taxon>Viridiplantae</taxon>
        <taxon>Streptophyta</taxon>
        <taxon>Embryophyta</taxon>
        <taxon>Tracheophyta</taxon>
        <taxon>Spermatophyta</taxon>
        <taxon>Magnoliopsida</taxon>
        <taxon>eudicotyledons</taxon>
        <taxon>Gunneridae</taxon>
        <taxon>Pentapetalae</taxon>
        <taxon>asterids</taxon>
        <taxon>Ericales</taxon>
        <taxon>Ericaceae</taxon>
        <taxon>Vaccinioideae</taxon>
        <taxon>Vaccinieae</taxon>
        <taxon>Vaccinium</taxon>
    </lineage>
</organism>
<keyword evidence="2" id="KW-1185">Reference proteome</keyword>